<protein>
    <recommendedName>
        <fullName evidence="1">aminodeoxychorismate synthase</fullName>
        <ecNumber evidence="1">2.6.1.85</ecNumber>
    </recommendedName>
</protein>
<dbReference type="GO" id="GO:0046820">
    <property type="term" value="F:4-amino-4-deoxychorismate synthase activity"/>
    <property type="evidence" value="ECO:0007669"/>
    <property type="project" value="TreeGrafter"/>
</dbReference>
<evidence type="ECO:0000259" key="4">
    <source>
        <dbReference type="Pfam" id="PF04715"/>
    </source>
</evidence>
<dbReference type="InterPro" id="IPR015890">
    <property type="entry name" value="Chorismate_C"/>
</dbReference>
<dbReference type="InterPro" id="IPR005802">
    <property type="entry name" value="ADC_synth_comp_1"/>
</dbReference>
<dbReference type="PRINTS" id="PR00095">
    <property type="entry name" value="ANTSNTHASEI"/>
</dbReference>
<dbReference type="RefSeq" id="WP_048878363.1">
    <property type="nucleotide sequence ID" value="NZ_BANC01000034.1"/>
</dbReference>
<dbReference type="InterPro" id="IPR005801">
    <property type="entry name" value="ADC_synthase"/>
</dbReference>
<accession>A0A0D6PF06</accession>
<dbReference type="Gene3D" id="3.60.120.10">
    <property type="entry name" value="Anthranilate synthase"/>
    <property type="match status" value="1"/>
</dbReference>
<gene>
    <name evidence="5" type="ORF">Aam_034_090</name>
</gene>
<feature type="domain" description="Anthranilate synthase component I N-terminal" evidence="4">
    <location>
        <begin position="74"/>
        <end position="131"/>
    </location>
</feature>
<keyword evidence="2" id="KW-0808">Transferase</keyword>
<keyword evidence="6" id="KW-1185">Reference proteome</keyword>
<dbReference type="EMBL" id="BANC01000034">
    <property type="protein sequence ID" value="GAN79946.1"/>
    <property type="molecule type" value="Genomic_DNA"/>
</dbReference>
<dbReference type="Proteomes" id="UP000032668">
    <property type="component" value="Unassembled WGS sequence"/>
</dbReference>
<evidence type="ECO:0000313" key="6">
    <source>
        <dbReference type="Proteomes" id="UP000032668"/>
    </source>
</evidence>
<dbReference type="PANTHER" id="PTHR11236:SF50">
    <property type="entry name" value="AMINODEOXYCHORISMATE SYNTHASE COMPONENT 1"/>
    <property type="match status" value="1"/>
</dbReference>
<comment type="caution">
    <text evidence="5">The sequence shown here is derived from an EMBL/GenBank/DDBJ whole genome shotgun (WGS) entry which is preliminary data.</text>
</comment>
<evidence type="ECO:0000313" key="5">
    <source>
        <dbReference type="EMBL" id="GAN79946.1"/>
    </source>
</evidence>
<dbReference type="NCBIfam" id="TIGR00553">
    <property type="entry name" value="pabB"/>
    <property type="match status" value="1"/>
</dbReference>
<dbReference type="Pfam" id="PF00425">
    <property type="entry name" value="Chorismate_bind"/>
    <property type="match status" value="1"/>
</dbReference>
<dbReference type="InterPro" id="IPR006805">
    <property type="entry name" value="Anth_synth_I_N"/>
</dbReference>
<evidence type="ECO:0000259" key="3">
    <source>
        <dbReference type="Pfam" id="PF00425"/>
    </source>
</evidence>
<reference evidence="5 6" key="1">
    <citation type="submission" date="2012-11" db="EMBL/GenBank/DDBJ databases">
        <title>Whole genome sequence of Acidocella aminolytica 101 = DSM 11237.</title>
        <authorList>
            <person name="Azuma Y."/>
            <person name="Higashiura N."/>
            <person name="Hirakawa H."/>
            <person name="Matsushita K."/>
        </authorList>
    </citation>
    <scope>NUCLEOTIDE SEQUENCE [LARGE SCALE GENOMIC DNA]</scope>
    <source>
        <strain evidence="6">101 / DSM 11237</strain>
    </source>
</reference>
<dbReference type="EC" id="2.6.1.85" evidence="1"/>
<dbReference type="SUPFAM" id="SSF56322">
    <property type="entry name" value="ADC synthase"/>
    <property type="match status" value="1"/>
</dbReference>
<dbReference type="OrthoDB" id="9803598at2"/>
<dbReference type="GO" id="GO:0009396">
    <property type="term" value="P:folic acid-containing compound biosynthetic process"/>
    <property type="evidence" value="ECO:0007669"/>
    <property type="project" value="InterPro"/>
</dbReference>
<dbReference type="Pfam" id="PF04715">
    <property type="entry name" value="Anth_synt_I_N"/>
    <property type="match status" value="1"/>
</dbReference>
<dbReference type="PANTHER" id="PTHR11236">
    <property type="entry name" value="AMINOBENZOATE/ANTHRANILATE SYNTHASE"/>
    <property type="match status" value="1"/>
</dbReference>
<feature type="domain" description="Chorismate-utilising enzyme C-terminal" evidence="3">
    <location>
        <begin position="174"/>
        <end position="431"/>
    </location>
</feature>
<dbReference type="GO" id="GO:0000162">
    <property type="term" value="P:L-tryptophan biosynthetic process"/>
    <property type="evidence" value="ECO:0007669"/>
    <property type="project" value="TreeGrafter"/>
</dbReference>
<dbReference type="STRING" id="1120923.SAMN02746095_00835"/>
<proteinExistence type="predicted"/>
<sequence length="439" mass="46344">MQCLELAWITPSTAFQALAAKAPLVFLDSAATGDPRAVTSYIGLDPLATLHLDDANALPAWLAHTRPQDAACPPAWPFAFKGGAMGFLSYEAGMTRMGLASLHAAPPDLPAGWFGMFDLVLGFDHAARRCFALAADRPGASAAARLAAPAAHLSAPPPDFPPVPQLDWAATLERPDYEARVDRLRAYIQAGDVFQANFTTRFTASRPPDFNPAACYAALRARSPAPFAAFLDTGTGVTLCSASPERFLSLDAAGRVETRPIKGTAPRAATPAEDQDNAAALRANPKERAENLMITDLLRNDLGQVCAIGSVRVPELFAVESYAQAHHLVSAVTGQLREGVSAADLLLACFPGGSITGAPKHRAMQIISELETGPRGAYCGSIVWIGVDGAMDSSIIIRTLVATPKTLYAQAGGGITWDSVPSAEYEEMMLKLSPLIAHG</sequence>
<evidence type="ECO:0000256" key="1">
    <source>
        <dbReference type="ARBA" id="ARBA00013139"/>
    </source>
</evidence>
<dbReference type="InterPro" id="IPR019999">
    <property type="entry name" value="Anth_synth_I-like"/>
</dbReference>
<evidence type="ECO:0000256" key="2">
    <source>
        <dbReference type="ARBA" id="ARBA00022679"/>
    </source>
</evidence>
<dbReference type="AlphaFoldDB" id="A0A0D6PF06"/>
<name>A0A0D6PF06_9PROT</name>
<organism evidence="5 6">
    <name type="scientific">Acidocella aminolytica 101 = DSM 11237</name>
    <dbReference type="NCBI Taxonomy" id="1120923"/>
    <lineage>
        <taxon>Bacteria</taxon>
        <taxon>Pseudomonadati</taxon>
        <taxon>Pseudomonadota</taxon>
        <taxon>Alphaproteobacteria</taxon>
        <taxon>Acetobacterales</taxon>
        <taxon>Acidocellaceae</taxon>
        <taxon>Acidocella</taxon>
    </lineage>
</organism>